<feature type="transmembrane region" description="Helical" evidence="2">
    <location>
        <begin position="93"/>
        <end position="116"/>
    </location>
</feature>
<dbReference type="EMBL" id="CAAALY010007935">
    <property type="protein sequence ID" value="VEL10064.1"/>
    <property type="molecule type" value="Genomic_DNA"/>
</dbReference>
<keyword evidence="2" id="KW-1133">Transmembrane helix</keyword>
<dbReference type="AlphaFoldDB" id="A0A448WEV2"/>
<organism evidence="3 4">
    <name type="scientific">Protopolystoma xenopodis</name>
    <dbReference type="NCBI Taxonomy" id="117903"/>
    <lineage>
        <taxon>Eukaryota</taxon>
        <taxon>Metazoa</taxon>
        <taxon>Spiralia</taxon>
        <taxon>Lophotrochozoa</taxon>
        <taxon>Platyhelminthes</taxon>
        <taxon>Monogenea</taxon>
        <taxon>Polyopisthocotylea</taxon>
        <taxon>Polystomatidea</taxon>
        <taxon>Polystomatidae</taxon>
        <taxon>Protopolystoma</taxon>
    </lineage>
</organism>
<keyword evidence="2" id="KW-0472">Membrane</keyword>
<feature type="transmembrane region" description="Helical" evidence="2">
    <location>
        <begin position="136"/>
        <end position="156"/>
    </location>
</feature>
<keyword evidence="4" id="KW-1185">Reference proteome</keyword>
<reference evidence="3" key="1">
    <citation type="submission" date="2018-11" db="EMBL/GenBank/DDBJ databases">
        <authorList>
            <consortium name="Pathogen Informatics"/>
        </authorList>
    </citation>
    <scope>NUCLEOTIDE SEQUENCE</scope>
</reference>
<evidence type="ECO:0000313" key="3">
    <source>
        <dbReference type="EMBL" id="VEL10064.1"/>
    </source>
</evidence>
<comment type="caution">
    <text evidence="3">The sequence shown here is derived from an EMBL/GenBank/DDBJ whole genome shotgun (WGS) entry which is preliminary data.</text>
</comment>
<sequence length="175" mass="19167">MASNLSDGNQVTSSTFPPTSHRPVTTSSSPGLQVTFLLLSLSGLALRQICHIPICIISPRLRLSLPLSLTSTPSFLLSSSFVRSPSRLPQFLVFRYFNVPLYFSLYSTLSSLIAPLTLHSRFSYPTFLGFSDFGSSIFPLPLISISFSLSLSALGFRSRPRGGKIPSHLVVRPLF</sequence>
<proteinExistence type="predicted"/>
<protein>
    <submittedName>
        <fullName evidence="3">Uncharacterized protein</fullName>
    </submittedName>
</protein>
<feature type="region of interest" description="Disordered" evidence="1">
    <location>
        <begin position="1"/>
        <end position="28"/>
    </location>
</feature>
<accession>A0A448WEV2</accession>
<dbReference type="Proteomes" id="UP000784294">
    <property type="component" value="Unassembled WGS sequence"/>
</dbReference>
<name>A0A448WEV2_9PLAT</name>
<evidence type="ECO:0000313" key="4">
    <source>
        <dbReference type="Proteomes" id="UP000784294"/>
    </source>
</evidence>
<evidence type="ECO:0000256" key="2">
    <source>
        <dbReference type="SAM" id="Phobius"/>
    </source>
</evidence>
<evidence type="ECO:0000256" key="1">
    <source>
        <dbReference type="SAM" id="MobiDB-lite"/>
    </source>
</evidence>
<gene>
    <name evidence="3" type="ORF">PXEA_LOCUS3504</name>
</gene>
<keyword evidence="2" id="KW-0812">Transmembrane</keyword>